<keyword evidence="1" id="KW-0472">Membrane</keyword>
<evidence type="ECO:0000313" key="2">
    <source>
        <dbReference type="EMBL" id="CAB4159828.1"/>
    </source>
</evidence>
<gene>
    <name evidence="2" type="ORF">UFOVP726_53</name>
</gene>
<evidence type="ECO:0008006" key="3">
    <source>
        <dbReference type="Google" id="ProtNLM"/>
    </source>
</evidence>
<keyword evidence="1" id="KW-0812">Transmembrane</keyword>
<feature type="transmembrane region" description="Helical" evidence="1">
    <location>
        <begin position="32"/>
        <end position="50"/>
    </location>
</feature>
<feature type="transmembrane region" description="Helical" evidence="1">
    <location>
        <begin position="62"/>
        <end position="85"/>
    </location>
</feature>
<keyword evidence="1" id="KW-1133">Transmembrane helix</keyword>
<dbReference type="EMBL" id="LR796695">
    <property type="protein sequence ID" value="CAB4159828.1"/>
    <property type="molecule type" value="Genomic_DNA"/>
</dbReference>
<name>A0A6J5NRW5_9CAUD</name>
<accession>A0A6J5NRW5</accession>
<organism evidence="2">
    <name type="scientific">uncultured Caudovirales phage</name>
    <dbReference type="NCBI Taxonomy" id="2100421"/>
    <lineage>
        <taxon>Viruses</taxon>
        <taxon>Duplodnaviria</taxon>
        <taxon>Heunggongvirae</taxon>
        <taxon>Uroviricota</taxon>
        <taxon>Caudoviricetes</taxon>
        <taxon>Peduoviridae</taxon>
        <taxon>Maltschvirus</taxon>
        <taxon>Maltschvirus maltsch</taxon>
    </lineage>
</organism>
<protein>
    <recommendedName>
        <fullName evidence="3">Phage holin</fullName>
    </recommendedName>
</protein>
<proteinExistence type="predicted"/>
<sequence length="127" mass="12693">MAEPHASAASAAAGSAFGIGLVAGFVNPVMQHWALLAVGAVGGAILAVQVAKTPGLRHASAVFLRAIIIAGLMSGACATVAAPYLGASTDVLLMPVACLIAWHHERIGPLFGQALALLSKFTKPGAK</sequence>
<reference evidence="2" key="1">
    <citation type="submission" date="2020-04" db="EMBL/GenBank/DDBJ databases">
        <authorList>
            <person name="Chiriac C."/>
            <person name="Salcher M."/>
            <person name="Ghai R."/>
            <person name="Kavagutti S V."/>
        </authorList>
    </citation>
    <scope>NUCLEOTIDE SEQUENCE</scope>
</reference>
<evidence type="ECO:0000256" key="1">
    <source>
        <dbReference type="SAM" id="Phobius"/>
    </source>
</evidence>
<feature type="transmembrane region" description="Helical" evidence="1">
    <location>
        <begin position="7"/>
        <end position="26"/>
    </location>
</feature>